<dbReference type="Proteomes" id="UP000632774">
    <property type="component" value="Unassembled WGS sequence"/>
</dbReference>
<name>A0ABR9XHS7_9SPHI</name>
<dbReference type="InterPro" id="IPR007742">
    <property type="entry name" value="NosD_dom"/>
</dbReference>
<comment type="caution">
    <text evidence="2">The sequence shown here is derived from an EMBL/GenBank/DDBJ whole genome shotgun (WGS) entry which is preliminary data.</text>
</comment>
<dbReference type="EMBL" id="JADFFM010000001">
    <property type="protein sequence ID" value="MBE9666811.1"/>
    <property type="molecule type" value="Genomic_DNA"/>
</dbReference>
<accession>A0ABR9XHS7</accession>
<dbReference type="Pfam" id="PF05048">
    <property type="entry name" value="NosD"/>
    <property type="match status" value="1"/>
</dbReference>
<dbReference type="InterPro" id="IPR006626">
    <property type="entry name" value="PbH1"/>
</dbReference>
<dbReference type="InterPro" id="IPR011050">
    <property type="entry name" value="Pectin_lyase_fold/virulence"/>
</dbReference>
<evidence type="ECO:0000259" key="1">
    <source>
        <dbReference type="Pfam" id="PF05048"/>
    </source>
</evidence>
<dbReference type="Gene3D" id="2.160.20.10">
    <property type="entry name" value="Single-stranded right-handed beta-helix, Pectin lyase-like"/>
    <property type="match status" value="1"/>
</dbReference>
<keyword evidence="3" id="KW-1185">Reference proteome</keyword>
<feature type="domain" description="Periplasmic copper-binding protein NosD beta helix" evidence="1">
    <location>
        <begin position="3"/>
        <end position="182"/>
    </location>
</feature>
<proteinExistence type="predicted"/>
<protein>
    <submittedName>
        <fullName evidence="2">Right-handed parallel beta-helix repeat-containing protein</fullName>
    </submittedName>
</protein>
<evidence type="ECO:0000313" key="2">
    <source>
        <dbReference type="EMBL" id="MBE9666811.1"/>
    </source>
</evidence>
<evidence type="ECO:0000313" key="3">
    <source>
        <dbReference type="Proteomes" id="UP000632774"/>
    </source>
</evidence>
<gene>
    <name evidence="2" type="ORF">IRJ18_10605</name>
</gene>
<dbReference type="SUPFAM" id="SSF51126">
    <property type="entry name" value="Pectin lyase-like"/>
    <property type="match status" value="1"/>
</dbReference>
<dbReference type="InterPro" id="IPR012334">
    <property type="entry name" value="Pectin_lyas_fold"/>
</dbReference>
<sequence>MNSKAVGIYLYRCKNIIIDHNYITKVSTGVYVQQTNGGGIAIENNQFLNMLGPLPRGQFVQFNNVNGPGCIIANNACENIIGESYAEDAISLYSSNGTAASPITVKNNRIRGGGPSKTGGGIALGDAGGSHQLVENNLLVNPGQYGIGVAGGTDMQILNNKIYAKRATFTNVGISVWNQYTSISACAMIVVHGNEVNWTNAKGELNPAWNSGNCDPVIGWNDNNWNAKIDFTILPRVLISDAIR</sequence>
<reference evidence="2 3" key="1">
    <citation type="submission" date="2020-10" db="EMBL/GenBank/DDBJ databases">
        <title>Mucilaginibacter mali sp. nov., isolated from rhizosphere soil of apple orchard.</title>
        <authorList>
            <person name="Lee J.-S."/>
            <person name="Kim H.S."/>
            <person name="Kim J.-S."/>
        </authorList>
    </citation>
    <scope>NUCLEOTIDE SEQUENCE [LARGE SCALE GENOMIC DNA]</scope>
    <source>
        <strain evidence="2 3">KCTC 23157</strain>
    </source>
</reference>
<dbReference type="SMART" id="SM00710">
    <property type="entry name" value="PbH1"/>
    <property type="match status" value="5"/>
</dbReference>
<organism evidence="2 3">
    <name type="scientific">Mucilaginibacter boryungensis</name>
    <dbReference type="NCBI Taxonomy" id="768480"/>
    <lineage>
        <taxon>Bacteria</taxon>
        <taxon>Pseudomonadati</taxon>
        <taxon>Bacteroidota</taxon>
        <taxon>Sphingobacteriia</taxon>
        <taxon>Sphingobacteriales</taxon>
        <taxon>Sphingobacteriaceae</taxon>
        <taxon>Mucilaginibacter</taxon>
    </lineage>
</organism>